<dbReference type="PATRIC" id="fig|1385369.3.peg.1984"/>
<feature type="domain" description="HTH IS21-type" evidence="1">
    <location>
        <begin position="1"/>
        <end position="57"/>
    </location>
</feature>
<sequence length="239" mass="27236">MRLRARGIPIKAIARTLGIERKIVRRWLRAGRVPTWLHTDRSRSILDPFRDYLETRWDAGYCNGAGLWREIRDRGFIGQDGVVKQWTARRRREDRLIERTSPAKLLSKPVPLPTTRKAARMLMSEPDKLDAEKRRFTTALLELSLPIAQAVDLTKTFSTMIKQGLTDQLDGWISTAEDSGIEGFARSLRQDVEAVHAALTLPWSTGPVEGQINRLKVVKRTMYGRAGFDLLRSRVMAAT</sequence>
<organism evidence="2 3">
    <name type="scientific">Skermanella stibiiresistens SB22</name>
    <dbReference type="NCBI Taxonomy" id="1385369"/>
    <lineage>
        <taxon>Bacteria</taxon>
        <taxon>Pseudomonadati</taxon>
        <taxon>Pseudomonadota</taxon>
        <taxon>Alphaproteobacteria</taxon>
        <taxon>Rhodospirillales</taxon>
        <taxon>Azospirillaceae</taxon>
        <taxon>Skermanella</taxon>
    </lineage>
</organism>
<dbReference type="PANTHER" id="PTHR33498">
    <property type="entry name" value="TRANSPOSASE FOR INSERTION SEQUENCE ELEMENT IS1557"/>
    <property type="match status" value="1"/>
</dbReference>
<dbReference type="EMBL" id="AVFL01000006">
    <property type="protein sequence ID" value="EWY40689.1"/>
    <property type="molecule type" value="Genomic_DNA"/>
</dbReference>
<dbReference type="Proteomes" id="UP000019486">
    <property type="component" value="Unassembled WGS sequence"/>
</dbReference>
<reference evidence="2 3" key="1">
    <citation type="submission" date="2013-08" db="EMBL/GenBank/DDBJ databases">
        <title>The genome sequence of Skermanella stibiiresistens.</title>
        <authorList>
            <person name="Zhu W."/>
            <person name="Wang G."/>
        </authorList>
    </citation>
    <scope>NUCLEOTIDE SEQUENCE [LARGE SCALE GENOMIC DNA]</scope>
    <source>
        <strain evidence="2 3">SB22</strain>
    </source>
</reference>
<dbReference type="PROSITE" id="PS50531">
    <property type="entry name" value="HTH_IS21"/>
    <property type="match status" value="1"/>
</dbReference>
<evidence type="ECO:0000259" key="1">
    <source>
        <dbReference type="PROSITE" id="PS50531"/>
    </source>
</evidence>
<evidence type="ECO:0000313" key="3">
    <source>
        <dbReference type="Proteomes" id="UP000019486"/>
    </source>
</evidence>
<dbReference type="InterPro" id="IPR047951">
    <property type="entry name" value="Transpos_ISL3"/>
</dbReference>
<proteinExistence type="predicted"/>
<dbReference type="InterPro" id="IPR002560">
    <property type="entry name" value="Transposase_DDE"/>
</dbReference>
<dbReference type="InterPro" id="IPR017894">
    <property type="entry name" value="HTH_IS21_transposase_type"/>
</dbReference>
<dbReference type="AlphaFoldDB" id="W9H3S5"/>
<accession>W9H3S5</accession>
<comment type="caution">
    <text evidence="2">The sequence shown here is derived from an EMBL/GenBank/DDBJ whole genome shotgun (WGS) entry which is preliminary data.</text>
</comment>
<evidence type="ECO:0000313" key="2">
    <source>
        <dbReference type="EMBL" id="EWY40689.1"/>
    </source>
</evidence>
<dbReference type="Pfam" id="PF01610">
    <property type="entry name" value="DDE_Tnp_ISL3"/>
    <property type="match status" value="1"/>
</dbReference>
<keyword evidence="3" id="KW-1185">Reference proteome</keyword>
<name>W9H3S5_9PROT</name>
<protein>
    <recommendedName>
        <fullName evidence="1">HTH IS21-type domain-containing protein</fullName>
    </recommendedName>
</protein>
<dbReference type="PANTHER" id="PTHR33498:SF1">
    <property type="entry name" value="TRANSPOSASE FOR INSERTION SEQUENCE ELEMENT IS1557"/>
    <property type="match status" value="1"/>
</dbReference>
<gene>
    <name evidence="2" type="ORF">N825_32705</name>
</gene>
<dbReference type="STRING" id="1385369.N825_32705"/>